<reference evidence="2 3" key="1">
    <citation type="submission" date="2015-11" db="EMBL/GenBank/DDBJ databases">
        <authorList>
            <consortium name="Pathogen Informatics"/>
        </authorList>
    </citation>
    <scope>NUCLEOTIDE SEQUENCE [LARGE SCALE GENOMIC DNA]</scope>
    <source>
        <strain evidence="2 3">007A-0283</strain>
    </source>
</reference>
<feature type="domain" description="Phage-Barnase-EndoU-ColicinE5/D-RelE-like nuclease" evidence="1">
    <location>
        <begin position="503"/>
        <end position="590"/>
    </location>
</feature>
<sequence length="641" mass="72116">MLSSGKNADQIVTAIVNDTTGVAQKNFTKFANQISKDILDVIKTKQTPNEILDNLKKRASDNYQIAKNELSSFAKGKTTQISTEELDSIKKEFLGSVAFGLEAKDYSVARIFNFIDKELAGKELSFDDLDTFRAKFNTATQNIWKQKGMTYDNKAVINSLRSSINEAIKRVLDDDTAYAFYSKYKQDYSEFAKLRDTDQIRNMLKLDGSKEETDRVIKLINERGSAYDSLTKQITADELSDLENGIIKNFMDINTAHSKEGVKDVNAFVDFRALSNQLDEIEFKSETAKAIKKKVDELSRTRGSVYDIITHLNVNSLNKPLSVGSSLSNSLLGSAQVTFINQFKKMLWKYVPKLGDSSALQYHLQQAVKYMKASDNADFKNTLLKEIYNGNKNGENSLKVIKDLIAFANEMGRVLKSDIKLSNDELQSTVNFILKGDGFVTYPQTATKKEAEAKLTRQRNEIEKHYNIKPIKEFGTNYAEFYHDGSNAIQKLLAEKQGQVAGAFEKEGKDITLVWGIEGTSHSDGYGLAKIAKYHPEAIDKLDNIISKGEFYKDEKGRLNIRYNDDIVGLRENWLGNETAPWIISSYTKKVETSKGVNSASSITPSKENYSFTTQHSNIISQTTDNINPANQALKELKDKK</sequence>
<accession>A0A9W5EST4</accession>
<dbReference type="InterPro" id="IPR041092">
    <property type="entry name" value="PBECR1"/>
</dbReference>
<gene>
    <name evidence="2" type="ORF">ERS739223_00446</name>
</gene>
<comment type="caution">
    <text evidence="2">The sequence shown here is derived from an EMBL/GenBank/DDBJ whole genome shotgun (WGS) entry which is preliminary data.</text>
</comment>
<dbReference type="EMBL" id="FAVC01000001">
    <property type="protein sequence ID" value="CUU74287.1"/>
    <property type="molecule type" value="Genomic_DNA"/>
</dbReference>
<dbReference type="Proteomes" id="UP000052245">
    <property type="component" value="Unassembled WGS sequence"/>
</dbReference>
<dbReference type="RefSeq" id="WP_059434475.1">
    <property type="nucleotide sequence ID" value="NZ_FAUY01000002.1"/>
</dbReference>
<dbReference type="AlphaFoldDB" id="A0A9W5EST4"/>
<evidence type="ECO:0000259" key="1">
    <source>
        <dbReference type="Pfam" id="PF18809"/>
    </source>
</evidence>
<evidence type="ECO:0000313" key="2">
    <source>
        <dbReference type="EMBL" id="CUU74287.1"/>
    </source>
</evidence>
<organism evidence="2 3">
    <name type="scientific">Campylobacter hyointestinalis subsp. hyointestinalis</name>
    <dbReference type="NCBI Taxonomy" id="91352"/>
    <lineage>
        <taxon>Bacteria</taxon>
        <taxon>Pseudomonadati</taxon>
        <taxon>Campylobacterota</taxon>
        <taxon>Epsilonproteobacteria</taxon>
        <taxon>Campylobacterales</taxon>
        <taxon>Campylobacteraceae</taxon>
        <taxon>Campylobacter</taxon>
    </lineage>
</organism>
<proteinExistence type="predicted"/>
<dbReference type="Pfam" id="PF18809">
    <property type="entry name" value="PBECR1"/>
    <property type="match status" value="1"/>
</dbReference>
<evidence type="ECO:0000313" key="3">
    <source>
        <dbReference type="Proteomes" id="UP000052245"/>
    </source>
</evidence>
<protein>
    <recommendedName>
        <fullName evidence="1">Phage-Barnase-EndoU-ColicinE5/D-RelE-like nuclease domain-containing protein</fullName>
    </recommendedName>
</protein>
<name>A0A9W5EST4_CAMHY</name>